<evidence type="ECO:0000256" key="3">
    <source>
        <dbReference type="ARBA" id="ARBA00022448"/>
    </source>
</evidence>
<protein>
    <submittedName>
        <fullName evidence="9">AI-2E family transporter</fullName>
    </submittedName>
</protein>
<proteinExistence type="inferred from homology"/>
<dbReference type="PANTHER" id="PTHR21716">
    <property type="entry name" value="TRANSMEMBRANE PROTEIN"/>
    <property type="match status" value="1"/>
</dbReference>
<evidence type="ECO:0000256" key="6">
    <source>
        <dbReference type="ARBA" id="ARBA00022989"/>
    </source>
</evidence>
<comment type="similarity">
    <text evidence="2">Belongs to the autoinducer-2 exporter (AI-2E) (TC 2.A.86) family.</text>
</comment>
<dbReference type="EMBL" id="JAKUDN010000002">
    <property type="protein sequence ID" value="MCP8352076.1"/>
    <property type="molecule type" value="Genomic_DNA"/>
</dbReference>
<sequence length="356" mass="39049">MKTQNKLFTILWFSLACIATLGTVLYALKGHLIPVIGATVFIYLTQPIQNLLKNSGLSNRSSALIISLTLFAIICFVLLQGLPILASDLTWIIKQLPSSIETTYNHINTLLEPYDIQISGSDLPSIVKQTLSNKDINALQSIPSIVSSTIRRFIDVVLFFTSFLFLPLFFFFALQHGDYIIDALLSVVPPIIRKDTAEFLTIVHQTMSAWIAGYGSIIIFLCILYSIGFLVLSIPYAITLGIITGLLYIIPAVGPLIALVLTSTITIATYGLNAWHIVQVILLFSTLQIIEGFILSPFFIGNKLGLNLPLLLFSILVGGGLFGGAGIVLSVPIASIIKKVILLMKQKQSSDWIYDN</sequence>
<feature type="transmembrane region" description="Helical" evidence="8">
    <location>
        <begin position="7"/>
        <end position="26"/>
    </location>
</feature>
<feature type="transmembrane region" description="Helical" evidence="8">
    <location>
        <begin position="32"/>
        <end position="52"/>
    </location>
</feature>
<evidence type="ECO:0000313" key="10">
    <source>
        <dbReference type="Proteomes" id="UP001320768"/>
    </source>
</evidence>
<evidence type="ECO:0000256" key="2">
    <source>
        <dbReference type="ARBA" id="ARBA00009773"/>
    </source>
</evidence>
<comment type="caution">
    <text evidence="9">The sequence shown here is derived from an EMBL/GenBank/DDBJ whole genome shotgun (WGS) entry which is preliminary data.</text>
</comment>
<feature type="transmembrane region" description="Helical" evidence="8">
    <location>
        <begin position="153"/>
        <end position="174"/>
    </location>
</feature>
<dbReference type="PANTHER" id="PTHR21716:SF53">
    <property type="entry name" value="PERMEASE PERM-RELATED"/>
    <property type="match status" value="1"/>
</dbReference>
<feature type="transmembrane region" description="Helical" evidence="8">
    <location>
        <begin position="312"/>
        <end position="337"/>
    </location>
</feature>
<feature type="transmembrane region" description="Helical" evidence="8">
    <location>
        <begin position="274"/>
        <end position="300"/>
    </location>
</feature>
<name>A0ABT1L4J6_9GAMM</name>
<evidence type="ECO:0000256" key="7">
    <source>
        <dbReference type="ARBA" id="ARBA00023136"/>
    </source>
</evidence>
<gene>
    <name evidence="9" type="ORF">MKS91_02085</name>
</gene>
<dbReference type="PROSITE" id="PS51257">
    <property type="entry name" value="PROKAR_LIPOPROTEIN"/>
    <property type="match status" value="1"/>
</dbReference>
<feature type="transmembrane region" description="Helical" evidence="8">
    <location>
        <begin position="238"/>
        <end position="262"/>
    </location>
</feature>
<keyword evidence="3" id="KW-0813">Transport</keyword>
<accession>A0ABT1L4J6</accession>
<dbReference type="Pfam" id="PF01594">
    <property type="entry name" value="AI-2E_transport"/>
    <property type="match status" value="1"/>
</dbReference>
<reference evidence="9 10" key="1">
    <citation type="journal article" date="2022" name="Nat. Microbiol.">
        <title>The microbiome of a bacterivorous marine choanoflagellate contains a resource-demanding obligate bacterial associate.</title>
        <authorList>
            <person name="Needham D.M."/>
            <person name="Poirier C."/>
            <person name="Bachy C."/>
            <person name="George E.E."/>
            <person name="Wilken S."/>
            <person name="Yung C.C.M."/>
            <person name="Limardo A.J."/>
            <person name="Morando M."/>
            <person name="Sudek L."/>
            <person name="Malmstrom R.R."/>
            <person name="Keeling P.J."/>
            <person name="Santoro A.E."/>
            <person name="Worden A.Z."/>
        </authorList>
    </citation>
    <scope>NUCLEOTIDE SEQUENCE [LARGE SCALE GENOMIC DNA]</scope>
    <source>
        <strain evidence="9 10">Comchoano-2</strain>
    </source>
</reference>
<keyword evidence="5 8" id="KW-0812">Transmembrane</keyword>
<feature type="transmembrane region" description="Helical" evidence="8">
    <location>
        <begin position="64"/>
        <end position="86"/>
    </location>
</feature>
<evidence type="ECO:0000256" key="5">
    <source>
        <dbReference type="ARBA" id="ARBA00022692"/>
    </source>
</evidence>
<evidence type="ECO:0000256" key="8">
    <source>
        <dbReference type="SAM" id="Phobius"/>
    </source>
</evidence>
<keyword evidence="6 8" id="KW-1133">Transmembrane helix</keyword>
<evidence type="ECO:0000256" key="4">
    <source>
        <dbReference type="ARBA" id="ARBA00022475"/>
    </source>
</evidence>
<keyword evidence="4" id="KW-1003">Cell membrane</keyword>
<dbReference type="InterPro" id="IPR002549">
    <property type="entry name" value="AI-2E-like"/>
</dbReference>
<comment type="subcellular location">
    <subcellularLocation>
        <location evidence="1">Cell membrane</location>
        <topology evidence="1">Multi-pass membrane protein</topology>
    </subcellularLocation>
</comment>
<organism evidence="9 10">
    <name type="scientific">Candidatus Synchoanobacter obligatus</name>
    <dbReference type="NCBI Taxonomy" id="2919597"/>
    <lineage>
        <taxon>Bacteria</taxon>
        <taxon>Pseudomonadati</taxon>
        <taxon>Pseudomonadota</taxon>
        <taxon>Gammaproteobacteria</taxon>
        <taxon>Candidatus Comchoanobacterales</taxon>
        <taxon>Candidatus Comchoanobacteraceae</taxon>
        <taxon>Candidatus Synchoanobacter</taxon>
    </lineage>
</organism>
<evidence type="ECO:0000256" key="1">
    <source>
        <dbReference type="ARBA" id="ARBA00004651"/>
    </source>
</evidence>
<dbReference type="RefSeq" id="WP_258569186.1">
    <property type="nucleotide sequence ID" value="NZ_JAKUDN010000002.1"/>
</dbReference>
<keyword evidence="10" id="KW-1185">Reference proteome</keyword>
<keyword evidence="7 8" id="KW-0472">Membrane</keyword>
<feature type="transmembrane region" description="Helical" evidence="8">
    <location>
        <begin position="209"/>
        <end position="232"/>
    </location>
</feature>
<evidence type="ECO:0000313" key="9">
    <source>
        <dbReference type="EMBL" id="MCP8352076.1"/>
    </source>
</evidence>
<dbReference type="Proteomes" id="UP001320768">
    <property type="component" value="Unassembled WGS sequence"/>
</dbReference>